<evidence type="ECO:0000313" key="1">
    <source>
        <dbReference type="EMBL" id="QMR42883.1"/>
    </source>
</evidence>
<keyword evidence="1" id="KW-0614">Plasmid</keyword>
<accession>A0AAP9U7V3</accession>
<protein>
    <recommendedName>
        <fullName evidence="3">Immunity protein</fullName>
    </recommendedName>
</protein>
<organism evidence="1 2">
    <name type="scientific">Klebsiella aerogenes</name>
    <name type="common">Enterobacter aerogenes</name>
    <dbReference type="NCBI Taxonomy" id="548"/>
    <lineage>
        <taxon>Bacteria</taxon>
        <taxon>Pseudomonadati</taxon>
        <taxon>Pseudomonadota</taxon>
        <taxon>Gammaproteobacteria</taxon>
        <taxon>Enterobacterales</taxon>
        <taxon>Enterobacteriaceae</taxon>
        <taxon>Klebsiella/Raoultella group</taxon>
        <taxon>Klebsiella</taxon>
    </lineage>
</organism>
<sequence>MERIDKNKFKVMLRDESIDDLLTILAPRMPLHRLDPLMIRSRKENITNTELIESFDKLYKAGILITGENGQVAKGPNWDEPEFIKSGKYN</sequence>
<name>A0AAP9U7V3_KLEAE</name>
<gene>
    <name evidence="1" type="ORF">HV331_25535</name>
</gene>
<dbReference type="Proteomes" id="UP000514462">
    <property type="component" value="Plasmid pRHBSTW-00938_2"/>
</dbReference>
<evidence type="ECO:0000313" key="2">
    <source>
        <dbReference type="Proteomes" id="UP000514462"/>
    </source>
</evidence>
<proteinExistence type="predicted"/>
<evidence type="ECO:0008006" key="3">
    <source>
        <dbReference type="Google" id="ProtNLM"/>
    </source>
</evidence>
<geneLocation type="plasmid" evidence="2">
    <name>prhbstw-00938_2</name>
</geneLocation>
<dbReference type="EMBL" id="CP055905">
    <property type="protein sequence ID" value="QMR42883.1"/>
    <property type="molecule type" value="Genomic_DNA"/>
</dbReference>
<dbReference type="AlphaFoldDB" id="A0AAP9U7V3"/>
<reference evidence="2" key="1">
    <citation type="submission" date="2020-06" db="EMBL/GenBank/DDBJ databases">
        <title>REHAB project genomes.</title>
        <authorList>
            <person name="Shaw L.P."/>
        </authorList>
    </citation>
    <scope>NUCLEOTIDE SEQUENCE [LARGE SCALE GENOMIC DNA]</scope>
    <source>
        <strain evidence="2">RHBSTW-00938</strain>
        <plasmid evidence="2">prhbstw-00938_2</plasmid>
    </source>
</reference>
<dbReference type="RefSeq" id="WP_080172173.1">
    <property type="nucleotide sequence ID" value="NZ_CP055905.1"/>
</dbReference>